<name>A0A0F9RFE4_9ZZZZ</name>
<gene>
    <name evidence="2" type="ORF">LCGC14_0901580</name>
</gene>
<keyword evidence="1" id="KW-0175">Coiled coil</keyword>
<evidence type="ECO:0000256" key="1">
    <source>
        <dbReference type="SAM" id="Coils"/>
    </source>
</evidence>
<comment type="caution">
    <text evidence="2">The sequence shown here is derived from an EMBL/GenBank/DDBJ whole genome shotgun (WGS) entry which is preliminary data.</text>
</comment>
<sequence length="78" mass="8582">MLIEKLQTRVGDLELQLQVTRGRVSGISEALVEEEQGAYQLEGALMEAQNTLALIDQEAKRAVEEAEEATEKGKAKPK</sequence>
<organism evidence="2">
    <name type="scientific">marine sediment metagenome</name>
    <dbReference type="NCBI Taxonomy" id="412755"/>
    <lineage>
        <taxon>unclassified sequences</taxon>
        <taxon>metagenomes</taxon>
        <taxon>ecological metagenomes</taxon>
    </lineage>
</organism>
<reference evidence="2" key="1">
    <citation type="journal article" date="2015" name="Nature">
        <title>Complex archaea that bridge the gap between prokaryotes and eukaryotes.</title>
        <authorList>
            <person name="Spang A."/>
            <person name="Saw J.H."/>
            <person name="Jorgensen S.L."/>
            <person name="Zaremba-Niedzwiedzka K."/>
            <person name="Martijn J."/>
            <person name="Lind A.E."/>
            <person name="van Eijk R."/>
            <person name="Schleper C."/>
            <person name="Guy L."/>
            <person name="Ettema T.J."/>
        </authorList>
    </citation>
    <scope>NUCLEOTIDE SEQUENCE</scope>
</reference>
<evidence type="ECO:0000313" key="2">
    <source>
        <dbReference type="EMBL" id="KKN23766.1"/>
    </source>
</evidence>
<dbReference type="AlphaFoldDB" id="A0A0F9RFE4"/>
<dbReference type="EMBL" id="LAZR01002941">
    <property type="protein sequence ID" value="KKN23766.1"/>
    <property type="molecule type" value="Genomic_DNA"/>
</dbReference>
<feature type="coiled-coil region" evidence="1">
    <location>
        <begin position="3"/>
        <end position="72"/>
    </location>
</feature>
<proteinExistence type="predicted"/>
<accession>A0A0F9RFE4</accession>
<protein>
    <submittedName>
        <fullName evidence="2">Uncharacterized protein</fullName>
    </submittedName>
</protein>